<dbReference type="PANTHER" id="PTHR38785:SF1">
    <property type="entry name" value="HOMOLOG OF VIRK"/>
    <property type="match status" value="1"/>
</dbReference>
<evidence type="ECO:0000313" key="1">
    <source>
        <dbReference type="EMBL" id="QPB42396.1"/>
    </source>
</evidence>
<name>A0ABX6V257_9PAST</name>
<dbReference type="PANTHER" id="PTHR38785">
    <property type="entry name" value="HOMOLOG OF VIRK"/>
    <property type="match status" value="1"/>
</dbReference>
<evidence type="ECO:0000313" key="2">
    <source>
        <dbReference type="Proteomes" id="UP000663069"/>
    </source>
</evidence>
<dbReference type="EMBL" id="CP063056">
    <property type="protein sequence ID" value="QPB42396.1"/>
    <property type="molecule type" value="Genomic_DNA"/>
</dbReference>
<protein>
    <submittedName>
        <fullName evidence="1">DUF535 family protein</fullName>
    </submittedName>
</protein>
<proteinExistence type="predicted"/>
<organism evidence="1 2">
    <name type="scientific">Rodentibacter haemolyticus</name>
    <dbReference type="NCBI Taxonomy" id="2778911"/>
    <lineage>
        <taxon>Bacteria</taxon>
        <taxon>Pseudomonadati</taxon>
        <taxon>Pseudomonadota</taxon>
        <taxon>Gammaproteobacteria</taxon>
        <taxon>Pasteurellales</taxon>
        <taxon>Pasteurellaceae</taxon>
        <taxon>Rodentibacter</taxon>
    </lineage>
</organism>
<dbReference type="Proteomes" id="UP000663069">
    <property type="component" value="Chromosome"/>
</dbReference>
<gene>
    <name evidence="1" type="ORF">IHV77_10930</name>
</gene>
<keyword evidence="2" id="KW-1185">Reference proteome</keyword>
<accession>A0ABX6V257</accession>
<sequence length="299" mass="35451">MTKPTQPIRPTKISFPTYVQMYPYSKDRPFAKQLREKLRYYAYTFIHKKQCGQLIAFLNEKTQWQPLFTQDYYRFNPLLTTYCDKRFSAAQRFDAISQNLTIAEEKLGLTFCSRLLSEQSILLSQLSDDLSLNLSLNFIDPFEGYFAVNIRNKNNERIYDASFTFLSPNKLLIASVQGPRHGNTQELVKQATKDLHGVRPMFMLMNVFRELAKNLQCDLLGIPHKFQGKYRLSARSKILFNYDEFWQENQAVYQNPYWLLPLEIERKPLEEIASKKRSMYRKRYEMLDQLTLDIKKHLS</sequence>
<reference evidence="1 2" key="1">
    <citation type="submission" date="2020-10" db="EMBL/GenBank/DDBJ databases">
        <title>Genome Sequencing of Rodentibacter spp. strain DSM111151.</title>
        <authorList>
            <person name="Benga L."/>
            <person name="Lautwein T."/>
        </authorList>
    </citation>
    <scope>NUCLEOTIDE SEQUENCE [LARGE SCALE GENOMIC DNA]</scope>
    <source>
        <strain evidence="1 2">DSM 111151</strain>
    </source>
</reference>
<dbReference type="Pfam" id="PF04393">
    <property type="entry name" value="DUF535"/>
    <property type="match status" value="1"/>
</dbReference>
<dbReference type="InterPro" id="IPR007488">
    <property type="entry name" value="DUF535"/>
</dbReference>